<protein>
    <submittedName>
        <fullName evidence="2">HNH endonuclease</fullName>
    </submittedName>
</protein>
<comment type="caution">
    <text evidence="2">The sequence shown here is derived from an EMBL/GenBank/DDBJ whole genome shotgun (WGS) entry which is preliminary data.</text>
</comment>
<keyword evidence="2" id="KW-0378">Hydrolase</keyword>
<keyword evidence="2" id="KW-0540">Nuclease</keyword>
<dbReference type="SMART" id="SM00507">
    <property type="entry name" value="HNHc"/>
    <property type="match status" value="1"/>
</dbReference>
<dbReference type="EMBL" id="SLWW01000010">
    <property type="protein sequence ID" value="TCO70262.1"/>
    <property type="molecule type" value="Genomic_DNA"/>
</dbReference>
<dbReference type="InterPro" id="IPR003615">
    <property type="entry name" value="HNH_nuc"/>
</dbReference>
<keyword evidence="3" id="KW-1185">Reference proteome</keyword>
<reference evidence="2 3" key="1">
    <citation type="submission" date="2019-03" db="EMBL/GenBank/DDBJ databases">
        <title>Genomic Encyclopedia of Type Strains, Phase IV (KMG-IV): sequencing the most valuable type-strain genomes for metagenomic binning, comparative biology and taxonomic classification.</title>
        <authorList>
            <person name="Goeker M."/>
        </authorList>
    </citation>
    <scope>NUCLEOTIDE SEQUENCE [LARGE SCALE GENOMIC DNA]</scope>
    <source>
        <strain evidence="2 3">DSM 4868</strain>
    </source>
</reference>
<proteinExistence type="predicted"/>
<dbReference type="Proteomes" id="UP000295142">
    <property type="component" value="Unassembled WGS sequence"/>
</dbReference>
<dbReference type="AlphaFoldDB" id="A0A4R2KD84"/>
<dbReference type="GO" id="GO:0003676">
    <property type="term" value="F:nucleic acid binding"/>
    <property type="evidence" value="ECO:0007669"/>
    <property type="project" value="InterPro"/>
</dbReference>
<gene>
    <name evidence="2" type="ORF">EV655_11026</name>
</gene>
<evidence type="ECO:0000313" key="2">
    <source>
        <dbReference type="EMBL" id="TCO70262.1"/>
    </source>
</evidence>
<dbReference type="Gene3D" id="1.10.30.50">
    <property type="match status" value="1"/>
</dbReference>
<dbReference type="GO" id="GO:0008270">
    <property type="term" value="F:zinc ion binding"/>
    <property type="evidence" value="ECO:0007669"/>
    <property type="project" value="InterPro"/>
</dbReference>
<evidence type="ECO:0000259" key="1">
    <source>
        <dbReference type="SMART" id="SM00507"/>
    </source>
</evidence>
<name>A0A4R2KD84_9RHOB</name>
<feature type="domain" description="HNH nuclease" evidence="1">
    <location>
        <begin position="61"/>
        <end position="116"/>
    </location>
</feature>
<sequence length="230" mass="26795">MSAMREMLDATAENQEHFNRRVRDIRKLYHLDRVRRDGVDVYILGGPKDEPAADAGQVSEKLRAAVIHMAHGRCQMCGRTIKEDGIKLQADHKIPQSWGGPTTLENLWAICEACNRGKRNFFASFDQEEMKQVVNIDSVHERIAHFLKLHMPEPVPAYAIEFVANVKDQQLDWRKRLRELRYDPIGLEIEVSKKRDRKGVQSFYALKNWRDIPPDHVRLIKDFEKRKGKP</sequence>
<dbReference type="InterPro" id="IPR002711">
    <property type="entry name" value="HNH"/>
</dbReference>
<dbReference type="Pfam" id="PF01844">
    <property type="entry name" value="HNH"/>
    <property type="match status" value="1"/>
</dbReference>
<keyword evidence="2" id="KW-0255">Endonuclease</keyword>
<evidence type="ECO:0000313" key="3">
    <source>
        <dbReference type="Proteomes" id="UP000295142"/>
    </source>
</evidence>
<organism evidence="2 3">
    <name type="scientific">Rhodovulum euryhalinum</name>
    <dbReference type="NCBI Taxonomy" id="35805"/>
    <lineage>
        <taxon>Bacteria</taxon>
        <taxon>Pseudomonadati</taxon>
        <taxon>Pseudomonadota</taxon>
        <taxon>Alphaproteobacteria</taxon>
        <taxon>Rhodobacterales</taxon>
        <taxon>Paracoccaceae</taxon>
        <taxon>Rhodovulum</taxon>
    </lineage>
</organism>
<dbReference type="CDD" id="cd00085">
    <property type="entry name" value="HNHc"/>
    <property type="match status" value="1"/>
</dbReference>
<accession>A0A4R2KD84</accession>
<dbReference type="GO" id="GO:0004519">
    <property type="term" value="F:endonuclease activity"/>
    <property type="evidence" value="ECO:0007669"/>
    <property type="project" value="UniProtKB-KW"/>
</dbReference>